<keyword evidence="4" id="KW-0804">Transcription</keyword>
<dbReference type="SMART" id="SM00862">
    <property type="entry name" value="Trans_reg_C"/>
    <property type="match status" value="1"/>
</dbReference>
<feature type="DNA-binding region" description="OmpR/PhoB-type" evidence="6">
    <location>
        <begin position="130"/>
        <end position="228"/>
    </location>
</feature>
<evidence type="ECO:0000256" key="5">
    <source>
        <dbReference type="PROSITE-ProRule" id="PRU00169"/>
    </source>
</evidence>
<dbReference type="Pfam" id="PF00072">
    <property type="entry name" value="Response_reg"/>
    <property type="match status" value="1"/>
</dbReference>
<evidence type="ECO:0000256" key="1">
    <source>
        <dbReference type="ARBA" id="ARBA00022553"/>
    </source>
</evidence>
<dbReference type="SMART" id="SM00448">
    <property type="entry name" value="REC"/>
    <property type="match status" value="1"/>
</dbReference>
<dbReference type="InterPro" id="IPR039420">
    <property type="entry name" value="WalR-like"/>
</dbReference>
<dbReference type="PROSITE" id="PS51755">
    <property type="entry name" value="OMPR_PHOB"/>
    <property type="match status" value="1"/>
</dbReference>
<dbReference type="InterPro" id="IPR001867">
    <property type="entry name" value="OmpR/PhoB-type_DNA-bd"/>
</dbReference>
<dbReference type="InterPro" id="IPR036388">
    <property type="entry name" value="WH-like_DNA-bd_sf"/>
</dbReference>
<sequence>MAKVLLIDDDARYRARTSRQLTRLGHAVASLDTDAIGAAASALLRRGTRRPDVVVIDPYVSDMHALPMVQMVCATARRPVLVMTTPRPDDEIARILVAGADDYVGKPASPLVLDARIGAILRRRPVEEEADQLVVGGLRLNSGTREVSVSGRALFLTRTEFDLIARLAEAPGRYVSRARLAELLSPEGSLSVGALNTLLSRLRVKLGESARQPRYLHSSRSRGIALMDAERS</sequence>
<evidence type="ECO:0000259" key="7">
    <source>
        <dbReference type="PROSITE" id="PS50110"/>
    </source>
</evidence>
<evidence type="ECO:0000256" key="6">
    <source>
        <dbReference type="PROSITE-ProRule" id="PRU01091"/>
    </source>
</evidence>
<dbReference type="PROSITE" id="PS50110">
    <property type="entry name" value="RESPONSE_REGULATORY"/>
    <property type="match status" value="1"/>
</dbReference>
<name>A0AAU8HLC6_9ACTN</name>
<dbReference type="SUPFAM" id="SSF52172">
    <property type="entry name" value="CheY-like"/>
    <property type="match status" value="1"/>
</dbReference>
<dbReference type="PANTHER" id="PTHR48111:SF4">
    <property type="entry name" value="DNA-BINDING DUAL TRANSCRIPTIONAL REGULATOR OMPR"/>
    <property type="match status" value="1"/>
</dbReference>
<dbReference type="GO" id="GO:0032993">
    <property type="term" value="C:protein-DNA complex"/>
    <property type="evidence" value="ECO:0007669"/>
    <property type="project" value="TreeGrafter"/>
</dbReference>
<keyword evidence="2" id="KW-0805">Transcription regulation</keyword>
<dbReference type="InterPro" id="IPR001789">
    <property type="entry name" value="Sig_transdc_resp-reg_receiver"/>
</dbReference>
<dbReference type="GO" id="GO:0000976">
    <property type="term" value="F:transcription cis-regulatory region binding"/>
    <property type="evidence" value="ECO:0007669"/>
    <property type="project" value="TreeGrafter"/>
</dbReference>
<evidence type="ECO:0000313" key="10">
    <source>
        <dbReference type="EMBL" id="XCH76314.1"/>
    </source>
</evidence>
<keyword evidence="3 6" id="KW-0238">DNA-binding</keyword>
<evidence type="ECO:0000313" key="9">
    <source>
        <dbReference type="EMBL" id="XBP95611.1"/>
    </source>
</evidence>
<accession>A0AAU8HLC6</accession>
<proteinExistence type="predicted"/>
<dbReference type="CDD" id="cd00383">
    <property type="entry name" value="trans_reg_C"/>
    <property type="match status" value="1"/>
</dbReference>
<dbReference type="EMBL" id="CP157762">
    <property type="protein sequence ID" value="XBP95611.1"/>
    <property type="molecule type" value="Genomic_DNA"/>
</dbReference>
<feature type="domain" description="OmpR/PhoB-type" evidence="8">
    <location>
        <begin position="130"/>
        <end position="228"/>
    </location>
</feature>
<dbReference type="AlphaFoldDB" id="A0AAU8HLC6"/>
<evidence type="ECO:0000256" key="2">
    <source>
        <dbReference type="ARBA" id="ARBA00023015"/>
    </source>
</evidence>
<reference evidence="9" key="1">
    <citation type="submission" date="2024-01" db="EMBL/GenBank/DDBJ databases">
        <title>The genome sequence of Micromonospora mangrovi CCTCC AA 2012012.</title>
        <authorList>
            <person name="Gao J."/>
        </authorList>
    </citation>
    <scope>NUCLEOTIDE SEQUENCE</scope>
    <source>
        <strain evidence="9">CCTCC AA 2012012</strain>
    </source>
</reference>
<dbReference type="EMBL" id="CP159342">
    <property type="protein sequence ID" value="XCH76314.1"/>
    <property type="molecule type" value="Genomic_DNA"/>
</dbReference>
<dbReference type="Gene3D" id="3.40.50.2300">
    <property type="match status" value="1"/>
</dbReference>
<evidence type="ECO:0000256" key="3">
    <source>
        <dbReference type="ARBA" id="ARBA00023125"/>
    </source>
</evidence>
<organism evidence="10">
    <name type="scientific">Micromonospora sp. CCTCC AA 2012012</name>
    <dbReference type="NCBI Taxonomy" id="3111921"/>
    <lineage>
        <taxon>Bacteria</taxon>
        <taxon>Bacillati</taxon>
        <taxon>Actinomycetota</taxon>
        <taxon>Actinomycetes</taxon>
        <taxon>Micromonosporales</taxon>
        <taxon>Micromonosporaceae</taxon>
        <taxon>Micromonospora</taxon>
    </lineage>
</organism>
<feature type="modified residue" description="4-aspartylphosphate" evidence="5">
    <location>
        <position position="57"/>
    </location>
</feature>
<dbReference type="InterPro" id="IPR011006">
    <property type="entry name" value="CheY-like_superfamily"/>
</dbReference>
<dbReference type="Gene3D" id="1.10.10.10">
    <property type="entry name" value="Winged helix-like DNA-binding domain superfamily/Winged helix DNA-binding domain"/>
    <property type="match status" value="1"/>
</dbReference>
<dbReference type="RefSeq" id="WP_350936580.1">
    <property type="nucleotide sequence ID" value="NZ_CP157762.1"/>
</dbReference>
<dbReference type="Pfam" id="PF00486">
    <property type="entry name" value="Trans_reg_C"/>
    <property type="match status" value="1"/>
</dbReference>
<dbReference type="Gene3D" id="6.10.250.690">
    <property type="match status" value="1"/>
</dbReference>
<reference evidence="10" key="2">
    <citation type="submission" date="2024-06" db="EMBL/GenBank/DDBJ databases">
        <title>Micromonospora mangrovi CCTCC AA 2012012 genome sequences.</title>
        <authorList>
            <person name="Gao J."/>
        </authorList>
    </citation>
    <scope>NUCLEOTIDE SEQUENCE</scope>
    <source>
        <strain evidence="10">CCTCC AA 2012012</strain>
    </source>
</reference>
<protein>
    <submittedName>
        <fullName evidence="10">Response regulator transcription factor</fullName>
    </submittedName>
</protein>
<dbReference type="GO" id="GO:0005829">
    <property type="term" value="C:cytosol"/>
    <property type="evidence" value="ECO:0007669"/>
    <property type="project" value="TreeGrafter"/>
</dbReference>
<feature type="domain" description="Response regulatory" evidence="7">
    <location>
        <begin position="3"/>
        <end position="121"/>
    </location>
</feature>
<evidence type="ECO:0000256" key="4">
    <source>
        <dbReference type="ARBA" id="ARBA00023163"/>
    </source>
</evidence>
<evidence type="ECO:0000259" key="8">
    <source>
        <dbReference type="PROSITE" id="PS51755"/>
    </source>
</evidence>
<keyword evidence="1 5" id="KW-0597">Phosphoprotein</keyword>
<dbReference type="PANTHER" id="PTHR48111">
    <property type="entry name" value="REGULATOR OF RPOS"/>
    <property type="match status" value="1"/>
</dbReference>
<dbReference type="GO" id="GO:0006355">
    <property type="term" value="P:regulation of DNA-templated transcription"/>
    <property type="evidence" value="ECO:0007669"/>
    <property type="project" value="InterPro"/>
</dbReference>
<gene>
    <name evidence="10" type="ORF">ABUL08_09555</name>
    <name evidence="9" type="ORF">VK199_09510</name>
</gene>
<dbReference type="GO" id="GO:0000156">
    <property type="term" value="F:phosphorelay response regulator activity"/>
    <property type="evidence" value="ECO:0007669"/>
    <property type="project" value="TreeGrafter"/>
</dbReference>